<dbReference type="InterPro" id="IPR052184">
    <property type="entry name" value="SDR_enzymes"/>
</dbReference>
<dbReference type="GO" id="GO:0016616">
    <property type="term" value="F:oxidoreductase activity, acting on the CH-OH group of donors, NAD or NADP as acceptor"/>
    <property type="evidence" value="ECO:0007669"/>
    <property type="project" value="TreeGrafter"/>
</dbReference>
<dbReference type="PANTHER" id="PTHR45458">
    <property type="entry name" value="SHORT-CHAIN DEHYDROGENASE/REDUCTASE SDR"/>
    <property type="match status" value="1"/>
</dbReference>
<dbReference type="Gene3D" id="3.40.50.720">
    <property type="entry name" value="NAD(P)-binding Rossmann-like Domain"/>
    <property type="match status" value="1"/>
</dbReference>
<dbReference type="AlphaFoldDB" id="A0A5C8NVG0"/>
<dbReference type="InterPro" id="IPR002347">
    <property type="entry name" value="SDR_fam"/>
</dbReference>
<dbReference type="OrthoDB" id="5786478at2"/>
<dbReference type="SUPFAM" id="SSF51735">
    <property type="entry name" value="NAD(P)-binding Rossmann-fold domains"/>
    <property type="match status" value="1"/>
</dbReference>
<organism evidence="1 2">
    <name type="scientific">Zeimonas arvi</name>
    <dbReference type="NCBI Taxonomy" id="2498847"/>
    <lineage>
        <taxon>Bacteria</taxon>
        <taxon>Pseudomonadati</taxon>
        <taxon>Pseudomonadota</taxon>
        <taxon>Betaproteobacteria</taxon>
        <taxon>Burkholderiales</taxon>
        <taxon>Burkholderiaceae</taxon>
        <taxon>Zeimonas</taxon>
    </lineage>
</organism>
<dbReference type="PRINTS" id="PR00081">
    <property type="entry name" value="GDHRDH"/>
</dbReference>
<protein>
    <submittedName>
        <fullName evidence="1">SDR family oxidoreductase</fullName>
    </submittedName>
</protein>
<dbReference type="InterPro" id="IPR036291">
    <property type="entry name" value="NAD(P)-bd_dom_sf"/>
</dbReference>
<dbReference type="Proteomes" id="UP000321548">
    <property type="component" value="Unassembled WGS sequence"/>
</dbReference>
<keyword evidence="2" id="KW-1185">Reference proteome</keyword>
<dbReference type="CDD" id="cd05325">
    <property type="entry name" value="carb_red_sniffer_like_SDR_c"/>
    <property type="match status" value="1"/>
</dbReference>
<dbReference type="PANTHER" id="PTHR45458:SF1">
    <property type="entry name" value="SHORT CHAIN DEHYDROGENASE"/>
    <property type="match status" value="1"/>
</dbReference>
<dbReference type="NCBIfam" id="NF005403">
    <property type="entry name" value="PRK06953.1"/>
    <property type="match status" value="1"/>
</dbReference>
<name>A0A5C8NVG0_9BURK</name>
<comment type="caution">
    <text evidence="1">The sequence shown here is derived from an EMBL/GenBank/DDBJ whole genome shotgun (WGS) entry which is preliminary data.</text>
</comment>
<dbReference type="EMBL" id="VDUY01000004">
    <property type="protein sequence ID" value="TXL65207.1"/>
    <property type="molecule type" value="Genomic_DNA"/>
</dbReference>
<evidence type="ECO:0000313" key="2">
    <source>
        <dbReference type="Proteomes" id="UP000321548"/>
    </source>
</evidence>
<dbReference type="RefSeq" id="WP_147704403.1">
    <property type="nucleotide sequence ID" value="NZ_VDUY01000004.1"/>
</dbReference>
<reference evidence="1 2" key="1">
    <citation type="submission" date="2019-06" db="EMBL/GenBank/DDBJ databases">
        <title>Quisquiliibacterium sp. nov., isolated from a maize field.</title>
        <authorList>
            <person name="Lin S.-Y."/>
            <person name="Tsai C.-F."/>
            <person name="Young C.-C."/>
        </authorList>
    </citation>
    <scope>NUCLEOTIDE SEQUENCE [LARGE SCALE GENOMIC DNA]</scope>
    <source>
        <strain evidence="1 2">CC-CFT501</strain>
    </source>
</reference>
<evidence type="ECO:0000313" key="1">
    <source>
        <dbReference type="EMBL" id="TXL65207.1"/>
    </source>
</evidence>
<gene>
    <name evidence="1" type="ORF">FHP08_10405</name>
</gene>
<dbReference type="Pfam" id="PF00106">
    <property type="entry name" value="adh_short"/>
    <property type="match status" value="1"/>
</dbReference>
<accession>A0A5C8NVG0</accession>
<sequence length="225" mass="24104">MPSALILGASRGIGLEFARQYLAAGWTVHATHRSEPDRLKLRDLGAHTLKLDVLDPGELAGVAWQLDGERLDVVVVNAGVYGPRTSNLQKPPTDEEFKLVMRTNVLAPMRFIPIVGPLLAPARGTLAILSSRMGSISEAGASYGMLYRVSKAAENMVAKLAHAELSPTGVRVLALHPGWVRTDMGGPNADVAVEDSVAGMRRVIGDPMAWPGGSFLDYRGQSLAW</sequence>
<proteinExistence type="predicted"/>